<evidence type="ECO:0000313" key="2">
    <source>
        <dbReference type="EMBL" id="KDQ64983.1"/>
    </source>
</evidence>
<evidence type="ECO:0000256" key="1">
    <source>
        <dbReference type="SAM" id="MobiDB-lite"/>
    </source>
</evidence>
<dbReference type="EMBL" id="KL197709">
    <property type="protein sequence ID" value="KDQ64983.1"/>
    <property type="molecule type" value="Genomic_DNA"/>
</dbReference>
<dbReference type="HOGENOM" id="CLU_025462_0_2_1"/>
<name>A0A067QD56_9AGAM</name>
<protein>
    <submittedName>
        <fullName evidence="2">Uncharacterized protein</fullName>
    </submittedName>
</protein>
<evidence type="ECO:0000313" key="3">
    <source>
        <dbReference type="Proteomes" id="UP000027265"/>
    </source>
</evidence>
<dbReference type="AlphaFoldDB" id="A0A067QD56"/>
<feature type="compositionally biased region" description="Polar residues" evidence="1">
    <location>
        <begin position="274"/>
        <end position="284"/>
    </location>
</feature>
<dbReference type="STRING" id="933084.A0A067QD56"/>
<accession>A0A067QD56</accession>
<reference evidence="3" key="1">
    <citation type="journal article" date="2014" name="Proc. Natl. Acad. Sci. U.S.A.">
        <title>Extensive sampling of basidiomycete genomes demonstrates inadequacy of the white-rot/brown-rot paradigm for wood decay fungi.</title>
        <authorList>
            <person name="Riley R."/>
            <person name="Salamov A.A."/>
            <person name="Brown D.W."/>
            <person name="Nagy L.G."/>
            <person name="Floudas D."/>
            <person name="Held B.W."/>
            <person name="Levasseur A."/>
            <person name="Lombard V."/>
            <person name="Morin E."/>
            <person name="Otillar R."/>
            <person name="Lindquist E.A."/>
            <person name="Sun H."/>
            <person name="LaButti K.M."/>
            <person name="Schmutz J."/>
            <person name="Jabbour D."/>
            <person name="Luo H."/>
            <person name="Baker S.E."/>
            <person name="Pisabarro A.G."/>
            <person name="Walton J.D."/>
            <person name="Blanchette R.A."/>
            <person name="Henrissat B."/>
            <person name="Martin F."/>
            <person name="Cullen D."/>
            <person name="Hibbett D.S."/>
            <person name="Grigoriev I.V."/>
        </authorList>
    </citation>
    <scope>NUCLEOTIDE SEQUENCE [LARGE SCALE GENOMIC DNA]</scope>
    <source>
        <strain evidence="3">MUCL 33604</strain>
    </source>
</reference>
<feature type="region of interest" description="Disordered" evidence="1">
    <location>
        <begin position="269"/>
        <end position="295"/>
    </location>
</feature>
<dbReference type="OrthoDB" id="497541at2759"/>
<proteinExistence type="predicted"/>
<feature type="non-terminal residue" evidence="2">
    <location>
        <position position="380"/>
    </location>
</feature>
<dbReference type="Proteomes" id="UP000027265">
    <property type="component" value="Unassembled WGS sequence"/>
</dbReference>
<dbReference type="InterPro" id="IPR021848">
    <property type="entry name" value="HODM_asu-like"/>
</dbReference>
<dbReference type="InParanoid" id="A0A067QD56"/>
<gene>
    <name evidence="2" type="ORF">JAAARDRAFT_111140</name>
</gene>
<organism evidence="2 3">
    <name type="scientific">Jaapia argillacea MUCL 33604</name>
    <dbReference type="NCBI Taxonomy" id="933084"/>
    <lineage>
        <taxon>Eukaryota</taxon>
        <taxon>Fungi</taxon>
        <taxon>Dikarya</taxon>
        <taxon>Basidiomycota</taxon>
        <taxon>Agaricomycotina</taxon>
        <taxon>Agaricomycetes</taxon>
        <taxon>Agaricomycetidae</taxon>
        <taxon>Jaapiales</taxon>
        <taxon>Jaapiaceae</taxon>
        <taxon>Jaapia</taxon>
    </lineage>
</organism>
<feature type="non-terminal residue" evidence="2">
    <location>
        <position position="1"/>
    </location>
</feature>
<dbReference type="Pfam" id="PF11927">
    <property type="entry name" value="HODM_asu-like"/>
    <property type="match status" value="1"/>
</dbReference>
<sequence>EWTPVQFTYPSFEPCPDQLKDVKPIPYRPFRWGQYHVTMGIRNMLWDDWIELDQLLPKYHRIKAHRIATRGEKAVQTLPPRPGAVDGGHAAAKELVYELSEYLSRRYPSDFRVTRHPLGKGEGYGWYGLGQIKDITIVPISVTYDLDTEDPMTVSAMLIQDDLALMVEGSDGRYYFQAGAICVPGFWRMSDKIGMPLEEIHTSGNVPQYQEKLHVSLARFFKRLPVDKPVIRNNYFVQIVQPNPSPADIDPEELAWSNTTNGDEDAFEHGTHGPEQQTVNTTFVRSPDDPGSEPAYTVHPSTLRMRTERQTLRRLPRSGAVVFTIRTYLFPVEEIAKEKGAPGRMASAVRSWPEDVAKYKGQKRYKDILLDYLDECHKKQ</sequence>
<keyword evidence="3" id="KW-1185">Reference proteome</keyword>